<dbReference type="Pfam" id="PF01494">
    <property type="entry name" value="FAD_binding_3"/>
    <property type="match status" value="1"/>
</dbReference>
<keyword evidence="5" id="KW-0274">FAD</keyword>
<keyword evidence="6 9" id="KW-1133">Transmembrane helix</keyword>
<dbReference type="STRING" id="1429867.A0A0G4P395"/>
<comment type="similarity">
    <text evidence="2">Belongs to the paxM FAD-dependent monooxygenase family.</text>
</comment>
<evidence type="ECO:0000256" key="6">
    <source>
        <dbReference type="ARBA" id="ARBA00022989"/>
    </source>
</evidence>
<evidence type="ECO:0000256" key="5">
    <source>
        <dbReference type="ARBA" id="ARBA00022827"/>
    </source>
</evidence>
<feature type="transmembrane region" description="Helical" evidence="9">
    <location>
        <begin position="6"/>
        <end position="24"/>
    </location>
</feature>
<evidence type="ECO:0000256" key="1">
    <source>
        <dbReference type="ARBA" id="ARBA00004370"/>
    </source>
</evidence>
<evidence type="ECO:0000256" key="3">
    <source>
        <dbReference type="ARBA" id="ARBA00022630"/>
    </source>
</evidence>
<evidence type="ECO:0000256" key="7">
    <source>
        <dbReference type="ARBA" id="ARBA00023002"/>
    </source>
</evidence>
<dbReference type="InterPro" id="IPR036188">
    <property type="entry name" value="FAD/NAD-bd_sf"/>
</dbReference>
<evidence type="ECO:0000256" key="2">
    <source>
        <dbReference type="ARBA" id="ARBA00007992"/>
    </source>
</evidence>
<comment type="subcellular location">
    <subcellularLocation>
        <location evidence="1">Membrane</location>
    </subcellularLocation>
</comment>
<dbReference type="GO" id="GO:0016020">
    <property type="term" value="C:membrane"/>
    <property type="evidence" value="ECO:0007669"/>
    <property type="project" value="UniProtKB-SubCell"/>
</dbReference>
<keyword evidence="8 9" id="KW-0472">Membrane</keyword>
<evidence type="ECO:0000256" key="4">
    <source>
        <dbReference type="ARBA" id="ARBA00022692"/>
    </source>
</evidence>
<evidence type="ECO:0000256" key="8">
    <source>
        <dbReference type="ARBA" id="ARBA00023136"/>
    </source>
</evidence>
<dbReference type="InterPro" id="IPR002938">
    <property type="entry name" value="FAD-bd"/>
</dbReference>
<protein>
    <submittedName>
        <fullName evidence="11">Aromatic-ring hydroxylase-like</fullName>
    </submittedName>
</protein>
<dbReference type="GO" id="GO:0071949">
    <property type="term" value="F:FAD binding"/>
    <property type="evidence" value="ECO:0007669"/>
    <property type="project" value="InterPro"/>
</dbReference>
<dbReference type="PANTHER" id="PTHR47356:SF2">
    <property type="entry name" value="FAD-BINDING DOMAIN-CONTAINING PROTEIN-RELATED"/>
    <property type="match status" value="1"/>
</dbReference>
<dbReference type="Proteomes" id="UP000053732">
    <property type="component" value="Unassembled WGS sequence"/>
</dbReference>
<reference evidence="11 12" key="1">
    <citation type="journal article" date="2014" name="Nat. Commun.">
        <title>Multiple recent horizontal transfers of a large genomic region in cheese making fungi.</title>
        <authorList>
            <person name="Cheeseman K."/>
            <person name="Ropars J."/>
            <person name="Renault P."/>
            <person name="Dupont J."/>
            <person name="Gouzy J."/>
            <person name="Branca A."/>
            <person name="Abraham A.L."/>
            <person name="Ceppi M."/>
            <person name="Conseiller E."/>
            <person name="Debuchy R."/>
            <person name="Malagnac F."/>
            <person name="Goarin A."/>
            <person name="Silar P."/>
            <person name="Lacoste S."/>
            <person name="Sallet E."/>
            <person name="Bensimon A."/>
            <person name="Giraud T."/>
            <person name="Brygoo Y."/>
        </authorList>
    </citation>
    <scope>NUCLEOTIDE SEQUENCE [LARGE SCALE GENOMIC DNA]</scope>
    <source>
        <strain evidence="12">FM 013</strain>
    </source>
</reference>
<evidence type="ECO:0000259" key="10">
    <source>
        <dbReference type="Pfam" id="PF01494"/>
    </source>
</evidence>
<evidence type="ECO:0000313" key="11">
    <source>
        <dbReference type="EMBL" id="CRL20782.1"/>
    </source>
</evidence>
<accession>A0A0G4P395</accession>
<dbReference type="InterPro" id="IPR050562">
    <property type="entry name" value="FAD_mOase_fung"/>
</dbReference>
<proteinExistence type="inferred from homology"/>
<evidence type="ECO:0000313" key="12">
    <source>
        <dbReference type="Proteomes" id="UP000053732"/>
    </source>
</evidence>
<dbReference type="PRINTS" id="PR00420">
    <property type="entry name" value="RNGMNOXGNASE"/>
</dbReference>
<dbReference type="AlphaFoldDB" id="A0A0G4P395"/>
<dbReference type="GO" id="GO:0004497">
    <property type="term" value="F:monooxygenase activity"/>
    <property type="evidence" value="ECO:0007669"/>
    <property type="project" value="InterPro"/>
</dbReference>
<keyword evidence="12" id="KW-1185">Reference proteome</keyword>
<feature type="domain" description="FAD-binding" evidence="10">
    <location>
        <begin position="7"/>
        <end position="173"/>
    </location>
</feature>
<keyword evidence="4 9" id="KW-0812">Transmembrane</keyword>
<organism evidence="11 12">
    <name type="scientific">Penicillium camemberti (strain FM 013)</name>
    <dbReference type="NCBI Taxonomy" id="1429867"/>
    <lineage>
        <taxon>Eukaryota</taxon>
        <taxon>Fungi</taxon>
        <taxon>Dikarya</taxon>
        <taxon>Ascomycota</taxon>
        <taxon>Pezizomycotina</taxon>
        <taxon>Eurotiomycetes</taxon>
        <taxon>Eurotiomycetidae</taxon>
        <taxon>Eurotiales</taxon>
        <taxon>Aspergillaceae</taxon>
        <taxon>Penicillium</taxon>
    </lineage>
</organism>
<dbReference type="EMBL" id="HG793137">
    <property type="protein sequence ID" value="CRL20782.1"/>
    <property type="molecule type" value="Genomic_DNA"/>
</dbReference>
<sequence length="208" mass="22782">MDQKSFKVVIVGGSIAGLSLALMLERNGIDFVILEAYSSIAPQVGASFGALPSGLRILDQLGCYESVLKMAEYPVDKLLFRDSQGQPLWTVNNVKGGSIGSHGYPILFLDRRMLVEVLYEKIQDKSKVITSQRVQSIENGTSSVTVTTTTGETYTGNIVVGADGIHSKVRQEMWKAAEKIVRKIYIEIVLGQFPKRISTLRLFAISPG</sequence>
<dbReference type="Gene3D" id="3.50.50.60">
    <property type="entry name" value="FAD/NAD(P)-binding domain"/>
    <property type="match status" value="1"/>
</dbReference>
<keyword evidence="7" id="KW-0560">Oxidoreductase</keyword>
<name>A0A0G4P395_PENC3</name>
<gene>
    <name evidence="11" type="ORF">PCAMFM013_S004g000723</name>
</gene>
<evidence type="ECO:0000256" key="9">
    <source>
        <dbReference type="SAM" id="Phobius"/>
    </source>
</evidence>
<dbReference type="PANTHER" id="PTHR47356">
    <property type="entry name" value="FAD-DEPENDENT MONOOXYGENASE ASQG-RELATED"/>
    <property type="match status" value="1"/>
</dbReference>
<dbReference type="SUPFAM" id="SSF51905">
    <property type="entry name" value="FAD/NAD(P)-binding domain"/>
    <property type="match status" value="1"/>
</dbReference>
<keyword evidence="3" id="KW-0285">Flavoprotein</keyword>